<keyword evidence="1" id="KW-0677">Repeat</keyword>
<evidence type="ECO:0000256" key="5">
    <source>
        <dbReference type="PROSITE-ProRule" id="PRU00339"/>
    </source>
</evidence>
<feature type="region of interest" description="Disordered" evidence="6">
    <location>
        <begin position="41"/>
        <end position="66"/>
    </location>
</feature>
<feature type="domain" description="RNA-polymerase II-associated protein 3-like C-terminal" evidence="7">
    <location>
        <begin position="337"/>
        <end position="423"/>
    </location>
</feature>
<dbReference type="AlphaFoldDB" id="A0A336LNP0"/>
<evidence type="ECO:0000313" key="8">
    <source>
        <dbReference type="EMBL" id="SSW99158.1"/>
    </source>
</evidence>
<proteinExistence type="inferred from homology"/>
<dbReference type="Pfam" id="PF07719">
    <property type="entry name" value="TPR_2"/>
    <property type="match status" value="1"/>
</dbReference>
<sequence>MAKDALETQQLIKNNCEDVTQQLKKLRVWQKEIKQKEKIVKMDNEIPSTSSYNHGDKNHRDEHPIDHDLKVKRSKTVGDFSDNPEPMEELNEEEMKQEADIYKQKGNNYVKLQDYDNAIHFYTKAIHLYDKDPFYHSNLALCYLRKERYNDCISECNAALKLNPTLSKAFFRRAQAYECLSENQSAIEDMMRVIELEPNIISHKRDLDRLQKRLNSDSIERGASKQLEKRVWLSLTKNQKYINFIHKAPHYRSKQPLKRLKIEEVQPSIPASVNDSGEKIPDAIIDKLFNNNTGECTSEPLPSRHTLDFGTFYRRRPKSPQKPEINDDIDDDQLQTPTSGMQFWQTWKELSNPKRFIYLKKLSDKPLNKILGASLDSEMLTDIIRVLCDAFVKNNLSVDHILRELGANDQTHLLSLFFSTEEKQNISKLINYMKSKGVDEAIVDDIKVKFNLN</sequence>
<organism evidence="9">
    <name type="scientific">Culicoides sonorensis</name>
    <name type="common">Biting midge</name>
    <dbReference type="NCBI Taxonomy" id="179676"/>
    <lineage>
        <taxon>Eukaryota</taxon>
        <taxon>Metazoa</taxon>
        <taxon>Ecdysozoa</taxon>
        <taxon>Arthropoda</taxon>
        <taxon>Hexapoda</taxon>
        <taxon>Insecta</taxon>
        <taxon>Pterygota</taxon>
        <taxon>Neoptera</taxon>
        <taxon>Endopterygota</taxon>
        <taxon>Diptera</taxon>
        <taxon>Nematocera</taxon>
        <taxon>Chironomoidea</taxon>
        <taxon>Ceratopogonidae</taxon>
        <taxon>Ceratopogoninae</taxon>
        <taxon>Culicoides</taxon>
        <taxon>Monoculicoides</taxon>
    </lineage>
</organism>
<dbReference type="PROSITE" id="PS50005">
    <property type="entry name" value="TPR"/>
    <property type="match status" value="2"/>
</dbReference>
<dbReference type="SUPFAM" id="SSF48452">
    <property type="entry name" value="TPR-like"/>
    <property type="match status" value="1"/>
</dbReference>
<dbReference type="SMART" id="SM00028">
    <property type="entry name" value="TPR"/>
    <property type="match status" value="3"/>
</dbReference>
<dbReference type="PANTHER" id="PTHR46423">
    <property type="entry name" value="RNA POLYMERASE II-ASSOCIATED PROTEIN 3"/>
    <property type="match status" value="1"/>
</dbReference>
<gene>
    <name evidence="9" type="primary">CSON015055</name>
</gene>
<reference evidence="8" key="1">
    <citation type="submission" date="2018-04" db="EMBL/GenBank/DDBJ databases">
        <authorList>
            <person name="Go L.Y."/>
            <person name="Mitchell J.A."/>
        </authorList>
    </citation>
    <scope>NUCLEOTIDE SEQUENCE</scope>
    <source>
        <tissue evidence="8">Whole organism</tissue>
    </source>
</reference>
<dbReference type="EMBL" id="UFQT01000091">
    <property type="protein sequence ID" value="SSX19540.1"/>
    <property type="molecule type" value="Genomic_DNA"/>
</dbReference>
<dbReference type="OMA" id="CLADCNK"/>
<dbReference type="EMBL" id="UFQS01000091">
    <property type="protein sequence ID" value="SSW99158.1"/>
    <property type="molecule type" value="Genomic_DNA"/>
</dbReference>
<accession>A0A336LNP0</accession>
<dbReference type="VEuPathDB" id="VectorBase:CSON015055"/>
<evidence type="ECO:0000256" key="4">
    <source>
        <dbReference type="ARBA" id="ARBA00040133"/>
    </source>
</evidence>
<dbReference type="InterPro" id="IPR013105">
    <property type="entry name" value="TPR_2"/>
</dbReference>
<evidence type="ECO:0000259" key="7">
    <source>
        <dbReference type="Pfam" id="PF13877"/>
    </source>
</evidence>
<comment type="similarity">
    <text evidence="3">Belongs to the RPAP3 family.</text>
</comment>
<evidence type="ECO:0000256" key="3">
    <source>
        <dbReference type="ARBA" id="ARBA00038275"/>
    </source>
</evidence>
<dbReference type="Gene3D" id="1.25.40.10">
    <property type="entry name" value="Tetratricopeptide repeat domain"/>
    <property type="match status" value="1"/>
</dbReference>
<feature type="repeat" description="TPR" evidence="5">
    <location>
        <begin position="167"/>
        <end position="200"/>
    </location>
</feature>
<dbReference type="GO" id="GO:0101031">
    <property type="term" value="C:protein folding chaperone complex"/>
    <property type="evidence" value="ECO:0007669"/>
    <property type="project" value="TreeGrafter"/>
</dbReference>
<evidence type="ECO:0000256" key="6">
    <source>
        <dbReference type="SAM" id="MobiDB-lite"/>
    </source>
</evidence>
<dbReference type="PANTHER" id="PTHR46423:SF1">
    <property type="entry name" value="RNA POLYMERASE II-ASSOCIATED PROTEIN 3"/>
    <property type="match status" value="1"/>
</dbReference>
<evidence type="ECO:0000256" key="2">
    <source>
        <dbReference type="ARBA" id="ARBA00022803"/>
    </source>
</evidence>
<dbReference type="InterPro" id="IPR019734">
    <property type="entry name" value="TPR_rpt"/>
</dbReference>
<keyword evidence="2 5" id="KW-0802">TPR repeat</keyword>
<evidence type="ECO:0000256" key="1">
    <source>
        <dbReference type="ARBA" id="ARBA00022737"/>
    </source>
</evidence>
<dbReference type="InterPro" id="IPR011990">
    <property type="entry name" value="TPR-like_helical_dom_sf"/>
</dbReference>
<name>A0A336LNP0_CULSO</name>
<evidence type="ECO:0000313" key="9">
    <source>
        <dbReference type="EMBL" id="SSX19540.1"/>
    </source>
</evidence>
<protein>
    <recommendedName>
        <fullName evidence="4">RNA polymerase II-associated protein 3</fullName>
    </recommendedName>
</protein>
<dbReference type="Pfam" id="PF13181">
    <property type="entry name" value="TPR_8"/>
    <property type="match status" value="2"/>
</dbReference>
<dbReference type="Pfam" id="PF13877">
    <property type="entry name" value="RPAP3_C"/>
    <property type="match status" value="1"/>
</dbReference>
<dbReference type="InterPro" id="IPR025986">
    <property type="entry name" value="RPAP3-like_C"/>
</dbReference>
<feature type="compositionally biased region" description="Basic and acidic residues" evidence="6">
    <location>
        <begin position="54"/>
        <end position="66"/>
    </location>
</feature>
<dbReference type="InterPro" id="IPR051966">
    <property type="entry name" value="RPAP3"/>
</dbReference>
<feature type="repeat" description="TPR" evidence="5">
    <location>
        <begin position="99"/>
        <end position="132"/>
    </location>
</feature>
<reference evidence="9" key="2">
    <citation type="submission" date="2018-07" db="EMBL/GenBank/DDBJ databases">
        <authorList>
            <person name="Quirk P.G."/>
            <person name="Krulwich T.A."/>
        </authorList>
    </citation>
    <scope>NUCLEOTIDE SEQUENCE</scope>
</reference>